<organism evidence="2 3">
    <name type="scientific">Shouchella lehensis G1</name>
    <dbReference type="NCBI Taxonomy" id="1246626"/>
    <lineage>
        <taxon>Bacteria</taxon>
        <taxon>Bacillati</taxon>
        <taxon>Bacillota</taxon>
        <taxon>Bacilli</taxon>
        <taxon>Bacillales</taxon>
        <taxon>Bacillaceae</taxon>
        <taxon>Shouchella</taxon>
    </lineage>
</organism>
<dbReference type="EMBL" id="CP003923">
    <property type="protein sequence ID" value="AIC95438.1"/>
    <property type="molecule type" value="Genomic_DNA"/>
</dbReference>
<evidence type="ECO:0000256" key="1">
    <source>
        <dbReference type="SAM" id="MobiDB-lite"/>
    </source>
</evidence>
<dbReference type="KEGG" id="ble:BleG1_2874"/>
<feature type="compositionally biased region" description="Polar residues" evidence="1">
    <location>
        <begin position="60"/>
        <end position="70"/>
    </location>
</feature>
<dbReference type="PATRIC" id="fig|1246626.3.peg.2862"/>
<name>A0A060M4G6_9BACI</name>
<evidence type="ECO:0000313" key="2">
    <source>
        <dbReference type="EMBL" id="AIC95438.1"/>
    </source>
</evidence>
<dbReference type="OrthoDB" id="2938504at2"/>
<keyword evidence="3" id="KW-1185">Reference proteome</keyword>
<feature type="region of interest" description="Disordered" evidence="1">
    <location>
        <begin position="49"/>
        <end position="70"/>
    </location>
</feature>
<dbReference type="Proteomes" id="UP000027142">
    <property type="component" value="Chromosome"/>
</dbReference>
<proteinExistence type="predicted"/>
<gene>
    <name evidence="2" type="ORF">BleG1_2874</name>
</gene>
<dbReference type="RefSeq" id="WP_038482273.1">
    <property type="nucleotide sequence ID" value="NZ_CP003923.1"/>
</dbReference>
<accession>A0A060M4G6</accession>
<dbReference type="HOGENOM" id="CLU_2749352_0_0_9"/>
<evidence type="ECO:0000313" key="3">
    <source>
        <dbReference type="Proteomes" id="UP000027142"/>
    </source>
</evidence>
<dbReference type="AlphaFoldDB" id="A0A060M4G6"/>
<sequence>MTKLERAEYNYEKFLDFYLLEEARGKSIPEIDNTDVNLYFKLRAHKQKRDEERKTAEPVPNTTIDSVFNF</sequence>
<reference evidence="2 3" key="1">
    <citation type="journal article" date="2014" name="Gene">
        <title>A comparative genomic analysis of the alkalitolerant soil bacterium Bacillus lehensis G1.</title>
        <authorList>
            <person name="Noor Y.M."/>
            <person name="Samsulrizal N.H."/>
            <person name="Jema'on N.A."/>
            <person name="Low K.O."/>
            <person name="Ramli A.N."/>
            <person name="Alias N.I."/>
            <person name="Damis S.I."/>
            <person name="Fuzi S.F."/>
            <person name="Isa M.N."/>
            <person name="Murad A.M."/>
            <person name="Raih M.F."/>
            <person name="Bakar F.D."/>
            <person name="Najimudin N."/>
            <person name="Mahadi N.M."/>
            <person name="Illias R.M."/>
        </authorList>
    </citation>
    <scope>NUCLEOTIDE SEQUENCE [LARGE SCALE GENOMIC DNA]</scope>
    <source>
        <strain evidence="2 3">G1</strain>
    </source>
</reference>
<dbReference type="STRING" id="1246626.BleG1_2874"/>
<protein>
    <submittedName>
        <fullName evidence="2">Uncharacterized protein</fullName>
    </submittedName>
</protein>